<evidence type="ECO:0000256" key="2">
    <source>
        <dbReference type="ARBA" id="ARBA00009773"/>
    </source>
</evidence>
<feature type="transmembrane region" description="Helical" evidence="8">
    <location>
        <begin position="237"/>
        <end position="256"/>
    </location>
</feature>
<feature type="transmembrane region" description="Helical" evidence="8">
    <location>
        <begin position="263"/>
        <end position="287"/>
    </location>
</feature>
<evidence type="ECO:0000256" key="4">
    <source>
        <dbReference type="ARBA" id="ARBA00022475"/>
    </source>
</evidence>
<feature type="transmembrane region" description="Helical" evidence="8">
    <location>
        <begin position="7"/>
        <end position="27"/>
    </location>
</feature>
<dbReference type="EMBL" id="BSVA01000001">
    <property type="protein sequence ID" value="GMA91877.1"/>
    <property type="molecule type" value="Genomic_DNA"/>
</dbReference>
<keyword evidence="7 8" id="KW-0472">Membrane</keyword>
<accession>A0ABQ6JYV0</accession>
<feature type="transmembrane region" description="Helical" evidence="8">
    <location>
        <begin position="33"/>
        <end position="51"/>
    </location>
</feature>
<keyword evidence="4" id="KW-1003">Cell membrane</keyword>
<reference evidence="10" key="1">
    <citation type="journal article" date="2019" name="Int. J. Syst. Evol. Microbiol.">
        <title>The Global Catalogue of Microorganisms (GCM) 10K type strain sequencing project: providing services to taxonomists for standard genome sequencing and annotation.</title>
        <authorList>
            <consortium name="The Broad Institute Genomics Platform"/>
            <consortium name="The Broad Institute Genome Sequencing Center for Infectious Disease"/>
            <person name="Wu L."/>
            <person name="Ma J."/>
        </authorList>
    </citation>
    <scope>NUCLEOTIDE SEQUENCE [LARGE SCALE GENOMIC DNA]</scope>
    <source>
        <strain evidence="10">NBRC 108755</strain>
    </source>
</reference>
<comment type="caution">
    <text evidence="9">The sequence shown here is derived from an EMBL/GenBank/DDBJ whole genome shotgun (WGS) entry which is preliminary data.</text>
</comment>
<evidence type="ECO:0000256" key="8">
    <source>
        <dbReference type="SAM" id="Phobius"/>
    </source>
</evidence>
<keyword evidence="6 8" id="KW-1133">Transmembrane helix</keyword>
<dbReference type="RefSeq" id="WP_284300424.1">
    <property type="nucleotide sequence ID" value="NZ_BSVA01000001.1"/>
</dbReference>
<evidence type="ECO:0000256" key="5">
    <source>
        <dbReference type="ARBA" id="ARBA00022692"/>
    </source>
</evidence>
<evidence type="ECO:0000313" key="10">
    <source>
        <dbReference type="Proteomes" id="UP001157069"/>
    </source>
</evidence>
<feature type="transmembrane region" description="Helical" evidence="8">
    <location>
        <begin position="207"/>
        <end position="231"/>
    </location>
</feature>
<name>A0ABQ6JYV0_9MICO</name>
<dbReference type="PANTHER" id="PTHR21716:SF53">
    <property type="entry name" value="PERMEASE PERM-RELATED"/>
    <property type="match status" value="1"/>
</dbReference>
<sequence>MKIQNAFRLGLFGGLGVLVAVLIGTGLGNLATILTYVGAALFLALGVDPAVSFLEKRKVPRPLAIVAVLTAILAVFAGFIFAIIPVIADQVGNLINQVPKLITQITEQDLLREWWETYVNWIKYDDALQNVQEWFTSNLENITSGVLNTVFTVASGVFGGLIVLILMLYFVASLGSIKRAMYQLVPASKREKFIDISEQISSSVGRYVVGQVALGACNGILSFLFLTVLGWIRGDVIEYAALIAFIAFLFSLIPLVGTITGSVIITLLVLIFEGWPAVLVVGIWYLVYMQIEAYVLSPNIMNRAVKVPGVVVVIAALAGGTLLGLLGALVAIPVAASILIIVKQVIIPRQNEL</sequence>
<protein>
    <submittedName>
        <fullName evidence="9">AI-2E family transporter</fullName>
    </submittedName>
</protein>
<feature type="transmembrane region" description="Helical" evidence="8">
    <location>
        <begin position="307"/>
        <end position="340"/>
    </location>
</feature>
<keyword evidence="3" id="KW-0813">Transport</keyword>
<comment type="similarity">
    <text evidence="2">Belongs to the autoinducer-2 exporter (AI-2E) (TC 2.A.86) family.</text>
</comment>
<dbReference type="Proteomes" id="UP001157069">
    <property type="component" value="Unassembled WGS sequence"/>
</dbReference>
<evidence type="ECO:0000256" key="1">
    <source>
        <dbReference type="ARBA" id="ARBA00004651"/>
    </source>
</evidence>
<dbReference type="PANTHER" id="PTHR21716">
    <property type="entry name" value="TRANSMEMBRANE PROTEIN"/>
    <property type="match status" value="1"/>
</dbReference>
<organism evidence="9 10">
    <name type="scientific">Homoserinibacter gongjuensis</name>
    <dbReference type="NCBI Taxonomy" id="1162968"/>
    <lineage>
        <taxon>Bacteria</taxon>
        <taxon>Bacillati</taxon>
        <taxon>Actinomycetota</taxon>
        <taxon>Actinomycetes</taxon>
        <taxon>Micrococcales</taxon>
        <taxon>Microbacteriaceae</taxon>
        <taxon>Homoserinibacter</taxon>
    </lineage>
</organism>
<keyword evidence="10" id="KW-1185">Reference proteome</keyword>
<gene>
    <name evidence="9" type="ORF">GCM10025869_24060</name>
</gene>
<evidence type="ECO:0000256" key="6">
    <source>
        <dbReference type="ARBA" id="ARBA00022989"/>
    </source>
</evidence>
<evidence type="ECO:0000256" key="3">
    <source>
        <dbReference type="ARBA" id="ARBA00022448"/>
    </source>
</evidence>
<feature type="transmembrane region" description="Helical" evidence="8">
    <location>
        <begin position="63"/>
        <end position="88"/>
    </location>
</feature>
<comment type="subcellular location">
    <subcellularLocation>
        <location evidence="1">Cell membrane</location>
        <topology evidence="1">Multi-pass membrane protein</topology>
    </subcellularLocation>
</comment>
<dbReference type="Pfam" id="PF01594">
    <property type="entry name" value="AI-2E_transport"/>
    <property type="match status" value="1"/>
</dbReference>
<keyword evidence="5 8" id="KW-0812">Transmembrane</keyword>
<evidence type="ECO:0000256" key="7">
    <source>
        <dbReference type="ARBA" id="ARBA00023136"/>
    </source>
</evidence>
<feature type="transmembrane region" description="Helical" evidence="8">
    <location>
        <begin position="150"/>
        <end position="172"/>
    </location>
</feature>
<proteinExistence type="inferred from homology"/>
<evidence type="ECO:0000313" key="9">
    <source>
        <dbReference type="EMBL" id="GMA91877.1"/>
    </source>
</evidence>
<dbReference type="InterPro" id="IPR002549">
    <property type="entry name" value="AI-2E-like"/>
</dbReference>